<accession>A0ABQ6F9N1</accession>
<dbReference type="Proteomes" id="UP001157167">
    <property type="component" value="Unassembled WGS sequence"/>
</dbReference>
<dbReference type="EMBL" id="BSPX01000016">
    <property type="protein sequence ID" value="GLT21954.1"/>
    <property type="molecule type" value="Genomic_DNA"/>
</dbReference>
<keyword evidence="3 11" id="KW-0813">Transport</keyword>
<evidence type="ECO:0000256" key="1">
    <source>
        <dbReference type="ARBA" id="ARBA00004651"/>
    </source>
</evidence>
<evidence type="ECO:0000256" key="9">
    <source>
        <dbReference type="ARBA" id="ARBA00023047"/>
    </source>
</evidence>
<dbReference type="PROSITE" id="PS51012">
    <property type="entry name" value="ABC_TM2"/>
    <property type="match status" value="1"/>
</dbReference>
<keyword evidence="14" id="KW-1185">Reference proteome</keyword>
<organism evidence="13 14">
    <name type="scientific">Zoogloea oryzae</name>
    <dbReference type="NCBI Taxonomy" id="310767"/>
    <lineage>
        <taxon>Bacteria</taxon>
        <taxon>Pseudomonadati</taxon>
        <taxon>Pseudomonadota</taxon>
        <taxon>Betaproteobacteria</taxon>
        <taxon>Rhodocyclales</taxon>
        <taxon>Zoogloeaceae</taxon>
        <taxon>Zoogloea</taxon>
    </lineage>
</organism>
<comment type="subcellular location">
    <subcellularLocation>
        <location evidence="11">Cell inner membrane</location>
        <topology evidence="11">Multi-pass membrane protein</topology>
    </subcellularLocation>
    <subcellularLocation>
        <location evidence="1">Cell membrane</location>
        <topology evidence="1">Multi-pass membrane protein</topology>
    </subcellularLocation>
</comment>
<gene>
    <name evidence="13" type="ORF">GCM10007933_14090</name>
</gene>
<evidence type="ECO:0000256" key="6">
    <source>
        <dbReference type="ARBA" id="ARBA00022692"/>
    </source>
</evidence>
<proteinExistence type="inferred from homology"/>
<keyword evidence="7" id="KW-0972">Capsule biogenesis/degradation</keyword>
<evidence type="ECO:0000256" key="5">
    <source>
        <dbReference type="ARBA" id="ARBA00022597"/>
    </source>
</evidence>
<evidence type="ECO:0000313" key="13">
    <source>
        <dbReference type="EMBL" id="GLT21954.1"/>
    </source>
</evidence>
<feature type="transmembrane region" description="Helical" evidence="11">
    <location>
        <begin position="44"/>
        <end position="68"/>
    </location>
</feature>
<evidence type="ECO:0000256" key="7">
    <source>
        <dbReference type="ARBA" id="ARBA00022903"/>
    </source>
</evidence>
<sequence length="275" mass="30381">MLLMRAFSISPGELIASVVRNRALIAALVKREVIGRYRGSMLGILWSFFNPVFMLAVYTFVFSVVFKARWGAGSDSKTEFALVLFTGMLVFGLFSECVTRAPGLILANANYVKKVIFPLEILPWVALGSSIFHMLISLGVWLLFYVPLFGVPGITALLFPVVMLPLVLLTLGLSWFLASLGVYLRDVSQLIGILTTALMFLSPIFFPVTALPEEFRPLLNLNPLTPAIESARDVLIWGREPDWALLGASLAASTLVAWLGFAWFQKTRKGFADVI</sequence>
<evidence type="ECO:0000256" key="3">
    <source>
        <dbReference type="ARBA" id="ARBA00022448"/>
    </source>
</evidence>
<dbReference type="Pfam" id="PF01061">
    <property type="entry name" value="ABC2_membrane"/>
    <property type="match status" value="1"/>
</dbReference>
<keyword evidence="10 11" id="KW-0472">Membrane</keyword>
<keyword evidence="5" id="KW-0762">Sugar transport</keyword>
<evidence type="ECO:0000256" key="10">
    <source>
        <dbReference type="ARBA" id="ARBA00023136"/>
    </source>
</evidence>
<evidence type="ECO:0000256" key="4">
    <source>
        <dbReference type="ARBA" id="ARBA00022475"/>
    </source>
</evidence>
<dbReference type="InterPro" id="IPR000412">
    <property type="entry name" value="ABC_2_transport"/>
</dbReference>
<evidence type="ECO:0000256" key="8">
    <source>
        <dbReference type="ARBA" id="ARBA00022989"/>
    </source>
</evidence>
<dbReference type="PANTHER" id="PTHR30413:SF10">
    <property type="entry name" value="CAPSULE POLYSACCHARIDE EXPORT INNER-MEMBRANE PROTEIN CTRC"/>
    <property type="match status" value="1"/>
</dbReference>
<evidence type="ECO:0000256" key="11">
    <source>
        <dbReference type="RuleBase" id="RU361157"/>
    </source>
</evidence>
<dbReference type="PANTHER" id="PTHR30413">
    <property type="entry name" value="INNER MEMBRANE TRANSPORT PERMEASE"/>
    <property type="match status" value="1"/>
</dbReference>
<keyword evidence="4 11" id="KW-1003">Cell membrane</keyword>
<feature type="domain" description="ABC transmembrane type-2" evidence="12">
    <location>
        <begin position="42"/>
        <end position="267"/>
    </location>
</feature>
<keyword evidence="9" id="KW-0625">Polysaccharide transport</keyword>
<feature type="transmembrane region" description="Helical" evidence="11">
    <location>
        <begin position="156"/>
        <end position="178"/>
    </location>
</feature>
<evidence type="ECO:0000313" key="14">
    <source>
        <dbReference type="Proteomes" id="UP001157167"/>
    </source>
</evidence>
<feature type="transmembrane region" description="Helical" evidence="11">
    <location>
        <begin position="190"/>
        <end position="211"/>
    </location>
</feature>
<keyword evidence="8 11" id="KW-1133">Transmembrane helix</keyword>
<evidence type="ECO:0000256" key="2">
    <source>
        <dbReference type="ARBA" id="ARBA00007783"/>
    </source>
</evidence>
<reference evidence="14" key="1">
    <citation type="journal article" date="2019" name="Int. J. Syst. Evol. Microbiol.">
        <title>The Global Catalogue of Microorganisms (GCM) 10K type strain sequencing project: providing services to taxonomists for standard genome sequencing and annotation.</title>
        <authorList>
            <consortium name="The Broad Institute Genomics Platform"/>
            <consortium name="The Broad Institute Genome Sequencing Center for Infectious Disease"/>
            <person name="Wu L."/>
            <person name="Ma J."/>
        </authorList>
    </citation>
    <scope>NUCLEOTIDE SEQUENCE [LARGE SCALE GENOMIC DNA]</scope>
    <source>
        <strain evidence="14">NBRC 102407</strain>
    </source>
</reference>
<evidence type="ECO:0000259" key="12">
    <source>
        <dbReference type="PROSITE" id="PS51012"/>
    </source>
</evidence>
<feature type="transmembrane region" description="Helical" evidence="11">
    <location>
        <begin position="243"/>
        <end position="264"/>
    </location>
</feature>
<comment type="caution">
    <text evidence="13">The sequence shown here is derived from an EMBL/GenBank/DDBJ whole genome shotgun (WGS) entry which is preliminary data.</text>
</comment>
<dbReference type="PIRSF" id="PIRSF006648">
    <property type="entry name" value="DrrB"/>
    <property type="match status" value="1"/>
</dbReference>
<feature type="transmembrane region" description="Helical" evidence="11">
    <location>
        <begin position="80"/>
        <end position="101"/>
    </location>
</feature>
<comment type="similarity">
    <text evidence="2 11">Belongs to the ABC-2 integral membrane protein family.</text>
</comment>
<keyword evidence="6 11" id="KW-0812">Transmembrane</keyword>
<dbReference type="PRINTS" id="PR00164">
    <property type="entry name" value="ABC2TRNSPORT"/>
</dbReference>
<dbReference type="InterPro" id="IPR013525">
    <property type="entry name" value="ABC2_TM"/>
</dbReference>
<dbReference type="InterPro" id="IPR047817">
    <property type="entry name" value="ABC2_TM_bact-type"/>
</dbReference>
<name>A0ABQ6F9N1_9RHOO</name>
<feature type="transmembrane region" description="Helical" evidence="11">
    <location>
        <begin position="121"/>
        <end position="144"/>
    </location>
</feature>
<protein>
    <recommendedName>
        <fullName evidence="11">Transport permease protein</fullName>
    </recommendedName>
</protein>